<evidence type="ECO:0000313" key="2">
    <source>
        <dbReference type="EMBL" id="AHG93615.1"/>
    </source>
</evidence>
<keyword evidence="1" id="KW-1133">Transmembrane helix</keyword>
<accession>W0RTH1</accession>
<sequence length="249" mass="27407">MDDRRLARRVRVLELYSAVSTCVLLVLALTAFRRQPGRARFTEMDVERINVVEPDGKLRMVIANRPRSIGPIYKGKEFGYKGGNRPGIIFFNDEGSENGGLGFSGARGTDGTYRASSQLAFDQYDSDQILYLSYTDQNGVRRTGLTVADRAEANIFDLVQARDSLQKLPASPARDSALQALVAPRNGVPLMAQRVFLGRDPAKSAVVNLSDPQGKPRLRLVVDSTGRARVEFLGADGRVTYSLPDSARR</sequence>
<dbReference type="EMBL" id="CP007130">
    <property type="protein sequence ID" value="AHG93615.1"/>
    <property type="molecule type" value="Genomic_DNA"/>
</dbReference>
<name>W0RTH1_9BACT</name>
<keyword evidence="2" id="KW-0614">Plasmid</keyword>
<dbReference type="OrthoDB" id="1349101at2"/>
<dbReference type="KEGG" id="gba:J421_6080"/>
<dbReference type="AlphaFoldDB" id="W0RTH1"/>
<protein>
    <submittedName>
        <fullName evidence="2">Uncharacterized protein</fullName>
    </submittedName>
</protein>
<reference evidence="2 3" key="1">
    <citation type="journal article" date="2014" name="Genome Announc.">
        <title>Genome Sequence and Methylome of Soil Bacterium Gemmatirosa kalamazoonensis KBS708T, a Member of the Rarely Cultivated Gemmatimonadetes Phylum.</title>
        <authorList>
            <person name="Debruyn J.M."/>
            <person name="Radosevich M."/>
            <person name="Wommack K.E."/>
            <person name="Polson S.W."/>
            <person name="Hauser L.J."/>
            <person name="Fawaz M.N."/>
            <person name="Korlach J."/>
            <person name="Tsai Y.C."/>
        </authorList>
    </citation>
    <scope>NUCLEOTIDE SEQUENCE [LARGE SCALE GENOMIC DNA]</scope>
    <source>
        <strain evidence="2 3">KBS708</strain>
        <plasmid evidence="3">Plasmid 2</plasmid>
    </source>
</reference>
<dbReference type="InParanoid" id="W0RTH1"/>
<gene>
    <name evidence="2" type="ORF">J421_6080</name>
</gene>
<feature type="transmembrane region" description="Helical" evidence="1">
    <location>
        <begin position="12"/>
        <end position="32"/>
    </location>
</feature>
<dbReference type="Proteomes" id="UP000019151">
    <property type="component" value="Plasmid 2"/>
</dbReference>
<organism evidence="2 3">
    <name type="scientific">Gemmatirosa kalamazoonensis</name>
    <dbReference type="NCBI Taxonomy" id="861299"/>
    <lineage>
        <taxon>Bacteria</taxon>
        <taxon>Pseudomonadati</taxon>
        <taxon>Gemmatimonadota</taxon>
        <taxon>Gemmatimonadia</taxon>
        <taxon>Gemmatimonadales</taxon>
        <taxon>Gemmatimonadaceae</taxon>
        <taxon>Gemmatirosa</taxon>
    </lineage>
</organism>
<dbReference type="HOGENOM" id="CLU_100992_0_0_0"/>
<proteinExistence type="predicted"/>
<keyword evidence="1" id="KW-0472">Membrane</keyword>
<evidence type="ECO:0000256" key="1">
    <source>
        <dbReference type="SAM" id="Phobius"/>
    </source>
</evidence>
<evidence type="ECO:0000313" key="3">
    <source>
        <dbReference type="Proteomes" id="UP000019151"/>
    </source>
</evidence>
<keyword evidence="1" id="KW-0812">Transmembrane</keyword>
<dbReference type="RefSeq" id="WP_025414912.1">
    <property type="nucleotide sequence ID" value="NZ_CP007130.1"/>
</dbReference>
<keyword evidence="3" id="KW-1185">Reference proteome</keyword>
<geneLocation type="plasmid" evidence="2 3">
    <name>2</name>
</geneLocation>
<dbReference type="eggNOG" id="ENOG502Z7N1">
    <property type="taxonomic scope" value="Bacteria"/>
</dbReference>